<evidence type="ECO:0000313" key="1">
    <source>
        <dbReference type="EMBL" id="VWC52008.1"/>
    </source>
</evidence>
<gene>
    <name evidence="1" type="ORF">BLA23254_07958</name>
</gene>
<sequence>MIDRTHAFKGVACGPWMAPRYARRTVPRIGNISGPKATRYTSGKVASCLQVRAVTLTSIPRI</sequence>
<dbReference type="EMBL" id="CABVPW010000080">
    <property type="protein sequence ID" value="VWC52008.1"/>
    <property type="molecule type" value="Genomic_DNA"/>
</dbReference>
<dbReference type="Proteomes" id="UP000494218">
    <property type="component" value="Unassembled WGS sequence"/>
</dbReference>
<reference evidence="1 2" key="1">
    <citation type="submission" date="2019-09" db="EMBL/GenBank/DDBJ databases">
        <authorList>
            <person name="Depoorter E."/>
        </authorList>
    </citation>
    <scope>NUCLEOTIDE SEQUENCE [LARGE SCALE GENOMIC DNA]</scope>
    <source>
        <strain evidence="1">LMG 23254</strain>
    </source>
</reference>
<dbReference type="AlphaFoldDB" id="A0A6P2SQP2"/>
<proteinExistence type="predicted"/>
<protein>
    <submittedName>
        <fullName evidence="1">Uncharacterized protein</fullName>
    </submittedName>
</protein>
<organism evidence="1 2">
    <name type="scientific">Burkholderia lata (strain ATCC 17760 / DSM 23089 / LMG 22485 / NCIMB 9086 / R18194 / 383)</name>
    <dbReference type="NCBI Taxonomy" id="482957"/>
    <lineage>
        <taxon>Bacteria</taxon>
        <taxon>Pseudomonadati</taxon>
        <taxon>Pseudomonadota</taxon>
        <taxon>Betaproteobacteria</taxon>
        <taxon>Burkholderiales</taxon>
        <taxon>Burkholderiaceae</taxon>
        <taxon>Burkholderia</taxon>
        <taxon>Burkholderia cepacia complex</taxon>
    </lineage>
</organism>
<evidence type="ECO:0000313" key="2">
    <source>
        <dbReference type="Proteomes" id="UP000494218"/>
    </source>
</evidence>
<name>A0A6P2SQP2_BURL3</name>
<accession>A0A6P2SQP2</accession>